<keyword evidence="3" id="KW-0732">Signal</keyword>
<reference evidence="10" key="1">
    <citation type="journal article" date="2019" name="Int. J. Syst. Evol. Microbiol.">
        <title>The Global Catalogue of Microorganisms (GCM) 10K type strain sequencing project: providing services to taxonomists for standard genome sequencing and annotation.</title>
        <authorList>
            <consortium name="The Broad Institute Genomics Platform"/>
            <consortium name="The Broad Institute Genome Sequencing Center for Infectious Disease"/>
            <person name="Wu L."/>
            <person name="Ma J."/>
        </authorList>
    </citation>
    <scope>NUCLEOTIDE SEQUENCE [LARGE SCALE GENOMIC DNA]</scope>
    <source>
        <strain evidence="10">CCM 8947</strain>
    </source>
</reference>
<gene>
    <name evidence="9" type="ORF">ACFQ47_05055</name>
</gene>
<feature type="region of interest" description="Disordered" evidence="6">
    <location>
        <begin position="268"/>
        <end position="463"/>
    </location>
</feature>
<dbReference type="Proteomes" id="UP001597192">
    <property type="component" value="Unassembled WGS sequence"/>
</dbReference>
<evidence type="ECO:0000256" key="5">
    <source>
        <dbReference type="SAM" id="Coils"/>
    </source>
</evidence>
<comment type="caution">
    <text evidence="9">The sequence shown here is derived from an EMBL/GenBank/DDBJ whole genome shotgun (WGS) entry which is preliminary data.</text>
</comment>
<dbReference type="NCBIfam" id="TIGR01167">
    <property type="entry name" value="LPXTG_anchor"/>
    <property type="match status" value="1"/>
</dbReference>
<keyword evidence="4" id="KW-0572">Peptidoglycan-anchor</keyword>
<feature type="domain" description="Gram-positive cocci surface proteins LPxTG" evidence="8">
    <location>
        <begin position="456"/>
        <end position="490"/>
    </location>
</feature>
<feature type="compositionally biased region" description="Low complexity" evidence="6">
    <location>
        <begin position="278"/>
        <end position="294"/>
    </location>
</feature>
<feature type="compositionally biased region" description="Low complexity" evidence="6">
    <location>
        <begin position="439"/>
        <end position="459"/>
    </location>
</feature>
<keyword evidence="1" id="KW-0134">Cell wall</keyword>
<feature type="compositionally biased region" description="Polar residues" evidence="6">
    <location>
        <begin position="1"/>
        <end position="18"/>
    </location>
</feature>
<feature type="compositionally biased region" description="Polar residues" evidence="6">
    <location>
        <begin position="29"/>
        <end position="40"/>
    </location>
</feature>
<evidence type="ECO:0000259" key="8">
    <source>
        <dbReference type="PROSITE" id="PS50847"/>
    </source>
</evidence>
<feature type="region of interest" description="Disordered" evidence="6">
    <location>
        <begin position="186"/>
        <end position="233"/>
    </location>
</feature>
<evidence type="ECO:0000256" key="7">
    <source>
        <dbReference type="SAM" id="Phobius"/>
    </source>
</evidence>
<keyword evidence="5" id="KW-0175">Coiled coil</keyword>
<evidence type="ECO:0000256" key="6">
    <source>
        <dbReference type="SAM" id="MobiDB-lite"/>
    </source>
</evidence>
<keyword evidence="7" id="KW-0472">Membrane</keyword>
<protein>
    <submittedName>
        <fullName evidence="9">LPXTG cell wall anchor domain-containing protein</fullName>
    </submittedName>
</protein>
<feature type="compositionally biased region" description="Low complexity" evidence="6">
    <location>
        <begin position="410"/>
        <end position="419"/>
    </location>
</feature>
<feature type="compositionally biased region" description="Polar residues" evidence="6">
    <location>
        <begin position="326"/>
        <end position="345"/>
    </location>
</feature>
<dbReference type="EMBL" id="JBHTOG010000022">
    <property type="protein sequence ID" value="MFD1432049.1"/>
    <property type="molecule type" value="Genomic_DNA"/>
</dbReference>
<feature type="coiled-coil region" evidence="5">
    <location>
        <begin position="57"/>
        <end position="146"/>
    </location>
</feature>
<keyword evidence="7" id="KW-0812">Transmembrane</keyword>
<sequence length="490" mass="51423">MNQYESQLASSDDGSAQSAVDILNGGDGQPSTDATTSAKQKLQDFTDGLKQAIADSNAKQAQSNQDFQANLDKLQNALDQIAKTEENNKAQQKLQDFADGLKQAIDDSNAKQAQSNQDFQANLEKLQNALDQISKTEESNEAQQKLQDFADGLKQAIADSNAKQAQSDQDFQNNLDKLRQALSQIKQPTTQDQIHDIATNGGTTGETSSVPNGGDSTTPTKPADTDPADLTDGQIANLDENTLEKDYIEAKQNGDDTTADRLAQEIEKRGNSLPDVPNSDTGSDNNTDTNNDTSKAQLPLTDDQAAQLKQAIDDAVAAAKNREEQNQVAQTGFSDNKSTEASNNAARDAYVNGENGKSDAEAEAQKNAPSAGAIDYVAGEEHKSDAEAEAQKNAPSTDTIDAYAKKAQTDDTTTPATTDPDAKGTKLAATETPAPKAVAQTPADTPKAAATSAASLPQAGDANNASLAGLGVVAVVGALFGLAGDHRKRA</sequence>
<evidence type="ECO:0000256" key="2">
    <source>
        <dbReference type="ARBA" id="ARBA00022525"/>
    </source>
</evidence>
<keyword evidence="7" id="KW-1133">Transmembrane helix</keyword>
<name>A0ABW4CPD5_9LACO</name>
<evidence type="ECO:0000256" key="1">
    <source>
        <dbReference type="ARBA" id="ARBA00022512"/>
    </source>
</evidence>
<feature type="region of interest" description="Disordered" evidence="6">
    <location>
        <begin position="1"/>
        <end position="41"/>
    </location>
</feature>
<dbReference type="InterPro" id="IPR019931">
    <property type="entry name" value="LPXTG_anchor"/>
</dbReference>
<keyword evidence="2" id="KW-0964">Secreted</keyword>
<feature type="compositionally biased region" description="Basic and acidic residues" evidence="6">
    <location>
        <begin position="379"/>
        <end position="390"/>
    </location>
</feature>
<evidence type="ECO:0000256" key="4">
    <source>
        <dbReference type="ARBA" id="ARBA00023088"/>
    </source>
</evidence>
<evidence type="ECO:0000313" key="9">
    <source>
        <dbReference type="EMBL" id="MFD1432049.1"/>
    </source>
</evidence>
<dbReference type="PROSITE" id="PS50847">
    <property type="entry name" value="GRAM_POS_ANCHORING"/>
    <property type="match status" value="1"/>
</dbReference>
<dbReference type="Pfam" id="PF00746">
    <property type="entry name" value="Gram_pos_anchor"/>
    <property type="match status" value="1"/>
</dbReference>
<dbReference type="RefSeq" id="WP_379897194.1">
    <property type="nucleotide sequence ID" value="NZ_JBHTOG010000022.1"/>
</dbReference>
<evidence type="ECO:0000313" key="10">
    <source>
        <dbReference type="Proteomes" id="UP001597192"/>
    </source>
</evidence>
<feature type="transmembrane region" description="Helical" evidence="7">
    <location>
        <begin position="465"/>
        <end position="484"/>
    </location>
</feature>
<accession>A0ABW4CPD5</accession>
<evidence type="ECO:0000256" key="3">
    <source>
        <dbReference type="ARBA" id="ARBA00022729"/>
    </source>
</evidence>
<keyword evidence="10" id="KW-1185">Reference proteome</keyword>
<proteinExistence type="predicted"/>
<organism evidence="9 10">
    <name type="scientific">Lacticaseibacillus yichunensis</name>
    <dbReference type="NCBI Taxonomy" id="2486015"/>
    <lineage>
        <taxon>Bacteria</taxon>
        <taxon>Bacillati</taxon>
        <taxon>Bacillota</taxon>
        <taxon>Bacilli</taxon>
        <taxon>Lactobacillales</taxon>
        <taxon>Lactobacillaceae</taxon>
        <taxon>Lacticaseibacillus</taxon>
    </lineage>
</organism>